<gene>
    <name evidence="1" type="ORF">RDI58_021968</name>
</gene>
<sequence>MIIPTEKPARPQVRLEESSVLPWKMAFSLYA</sequence>
<name>A0AAN8Y581_SOLBU</name>
<protein>
    <submittedName>
        <fullName evidence="1">Uncharacterized protein</fullName>
    </submittedName>
</protein>
<comment type="caution">
    <text evidence="1">The sequence shown here is derived from an EMBL/GenBank/DDBJ whole genome shotgun (WGS) entry which is preliminary data.</text>
</comment>
<evidence type="ECO:0000313" key="1">
    <source>
        <dbReference type="EMBL" id="KAK6779784.1"/>
    </source>
</evidence>
<dbReference type="AlphaFoldDB" id="A0AAN8Y581"/>
<dbReference type="EMBL" id="JBANQN010000009">
    <property type="protein sequence ID" value="KAK6779784.1"/>
    <property type="molecule type" value="Genomic_DNA"/>
</dbReference>
<dbReference type="Proteomes" id="UP001371456">
    <property type="component" value="Unassembled WGS sequence"/>
</dbReference>
<keyword evidence="2" id="KW-1185">Reference proteome</keyword>
<accession>A0AAN8Y581</accession>
<evidence type="ECO:0000313" key="2">
    <source>
        <dbReference type="Proteomes" id="UP001371456"/>
    </source>
</evidence>
<proteinExistence type="predicted"/>
<reference evidence="1 2" key="1">
    <citation type="submission" date="2024-02" db="EMBL/GenBank/DDBJ databases">
        <title>de novo genome assembly of Solanum bulbocastanum strain 11H21.</title>
        <authorList>
            <person name="Hosaka A.J."/>
        </authorList>
    </citation>
    <scope>NUCLEOTIDE SEQUENCE [LARGE SCALE GENOMIC DNA]</scope>
    <source>
        <tissue evidence="1">Young leaves</tissue>
    </source>
</reference>
<organism evidence="1 2">
    <name type="scientific">Solanum bulbocastanum</name>
    <name type="common">Wild potato</name>
    <dbReference type="NCBI Taxonomy" id="147425"/>
    <lineage>
        <taxon>Eukaryota</taxon>
        <taxon>Viridiplantae</taxon>
        <taxon>Streptophyta</taxon>
        <taxon>Embryophyta</taxon>
        <taxon>Tracheophyta</taxon>
        <taxon>Spermatophyta</taxon>
        <taxon>Magnoliopsida</taxon>
        <taxon>eudicotyledons</taxon>
        <taxon>Gunneridae</taxon>
        <taxon>Pentapetalae</taxon>
        <taxon>asterids</taxon>
        <taxon>lamiids</taxon>
        <taxon>Solanales</taxon>
        <taxon>Solanaceae</taxon>
        <taxon>Solanoideae</taxon>
        <taxon>Solaneae</taxon>
        <taxon>Solanum</taxon>
    </lineage>
</organism>